<dbReference type="HOGENOM" id="CLU_030805_0_2_2"/>
<dbReference type="STRING" id="572546.Arcpr_1055"/>
<dbReference type="KEGG" id="apo:Arcpr_1055"/>
<dbReference type="NCBIfam" id="TIGR00177">
    <property type="entry name" value="molyb_syn"/>
    <property type="match status" value="1"/>
</dbReference>
<sequence>MDFIVISVGNELLSGDISNTNATYIARRLTKKGHKVVKMVVIPDDVNVIAEEVRNALYVDFVIVTGGLGATHDDVTTEGIAKALNKKLVLYEDVLNDLKKRFPKANETALRKVCTFPEGAEVVRNDVGVAPGYITDKILVMPGVPAEMEDVFEKVLPRFGEIDYYEDTLIVYKKESEMLKELDTVVKEFKDVQIGSYPKEGYVVIKFSGRDKERVEKAKERLIELLGL</sequence>
<dbReference type="PANTHER" id="PTHR13939:SF0">
    <property type="entry name" value="NMN AMIDOHYDROLASE-LIKE PROTEIN YFAY"/>
    <property type="match status" value="1"/>
</dbReference>
<organism evidence="2 3">
    <name type="scientific">Archaeoglobus profundus (strain DSM 5631 / JCM 9629 / NBRC 100127 / Av18)</name>
    <dbReference type="NCBI Taxonomy" id="572546"/>
    <lineage>
        <taxon>Archaea</taxon>
        <taxon>Methanobacteriati</taxon>
        <taxon>Methanobacteriota</taxon>
        <taxon>Archaeoglobi</taxon>
        <taxon>Archaeoglobales</taxon>
        <taxon>Archaeoglobaceae</taxon>
        <taxon>Archaeoglobus</taxon>
    </lineage>
</organism>
<dbReference type="PANTHER" id="PTHR13939">
    <property type="entry name" value="NICOTINAMIDE-NUCLEOTIDE AMIDOHYDROLASE PNCC"/>
    <property type="match status" value="1"/>
</dbReference>
<evidence type="ECO:0000313" key="2">
    <source>
        <dbReference type="EMBL" id="ADB58114.1"/>
    </source>
</evidence>
<dbReference type="InterPro" id="IPR056596">
    <property type="entry name" value="FLAD1_M"/>
</dbReference>
<dbReference type="Proteomes" id="UP000001901">
    <property type="component" value="Chromosome"/>
</dbReference>
<dbReference type="InterPro" id="IPR050101">
    <property type="entry name" value="CinA"/>
</dbReference>
<dbReference type="eggNOG" id="arCOG00215">
    <property type="taxonomic scope" value="Archaea"/>
</dbReference>
<reference evidence="2 3" key="1">
    <citation type="journal article" date="2010" name="Stand. Genomic Sci.">
        <title>Complete genome sequence of Archaeoglobus profundus type strain (AV18).</title>
        <authorList>
            <person name="von Jan M."/>
            <person name="Lapidus A."/>
            <person name="Del Rio T.G."/>
            <person name="Copeland A."/>
            <person name="Tice H."/>
            <person name="Cheng J.F."/>
            <person name="Lucas S."/>
            <person name="Chen F."/>
            <person name="Nolan M."/>
            <person name="Goodwin L."/>
            <person name="Han C."/>
            <person name="Pitluck S."/>
            <person name="Liolios K."/>
            <person name="Ivanova N."/>
            <person name="Mavromatis K."/>
            <person name="Ovchinnikova G."/>
            <person name="Chertkov O."/>
            <person name="Pati A."/>
            <person name="Chen A."/>
            <person name="Palaniappan K."/>
            <person name="Land M."/>
            <person name="Hauser L."/>
            <person name="Chang Y.J."/>
            <person name="Jeffries C.D."/>
            <person name="Saunders E."/>
            <person name="Brettin T."/>
            <person name="Detter J.C."/>
            <person name="Chain P."/>
            <person name="Eichinger K."/>
            <person name="Huber H."/>
            <person name="Spring S."/>
            <person name="Rohde M."/>
            <person name="Goker M."/>
            <person name="Wirth R."/>
            <person name="Woyke T."/>
            <person name="Bristow J."/>
            <person name="Eisen J.A."/>
            <person name="Markowitz V."/>
            <person name="Hugenholtz P."/>
            <person name="Kyrpides N.C."/>
            <person name="Klenk H.P."/>
        </authorList>
    </citation>
    <scope>NUCLEOTIDE SEQUENCE [LARGE SCALE GENOMIC DNA]</scope>
    <source>
        <strain evidence="3">DSM 5631 / JCM 9629 / NBRC 100127 / Av18</strain>
    </source>
</reference>
<gene>
    <name evidence="2" type="ordered locus">Arcpr_1055</name>
</gene>
<dbReference type="EMBL" id="CP001857">
    <property type="protein sequence ID" value="ADB58114.1"/>
    <property type="molecule type" value="Genomic_DNA"/>
</dbReference>
<dbReference type="Gene3D" id="3.40.980.10">
    <property type="entry name" value="MoaB/Mog-like domain"/>
    <property type="match status" value="1"/>
</dbReference>
<dbReference type="SMART" id="SM00852">
    <property type="entry name" value="MoCF_biosynth"/>
    <property type="match status" value="1"/>
</dbReference>
<dbReference type="SUPFAM" id="SSF53218">
    <property type="entry name" value="Molybdenum cofactor biosynthesis proteins"/>
    <property type="match status" value="1"/>
</dbReference>
<dbReference type="AlphaFoldDB" id="D2RDC0"/>
<accession>D2RDC0</accession>
<dbReference type="CDD" id="cd00885">
    <property type="entry name" value="cinA"/>
    <property type="match status" value="1"/>
</dbReference>
<evidence type="ECO:0000313" key="3">
    <source>
        <dbReference type="Proteomes" id="UP000001901"/>
    </source>
</evidence>
<dbReference type="OrthoDB" id="372037at2157"/>
<dbReference type="RefSeq" id="WP_012940450.1">
    <property type="nucleotide sequence ID" value="NC_013741.1"/>
</dbReference>
<protein>
    <submittedName>
        <fullName evidence="2">Molybdopterin binding domain protein</fullName>
    </submittedName>
</protein>
<dbReference type="Pfam" id="PF24102">
    <property type="entry name" value="FLAD1_M"/>
    <property type="match status" value="1"/>
</dbReference>
<proteinExistence type="predicted"/>
<dbReference type="GeneID" id="8739730"/>
<keyword evidence="3" id="KW-1185">Reference proteome</keyword>
<dbReference type="PaxDb" id="572546-Arcpr_1055"/>
<name>D2RDC0_ARCPA</name>
<feature type="domain" description="MoaB/Mog" evidence="1">
    <location>
        <begin position="4"/>
        <end position="162"/>
    </location>
</feature>
<dbReference type="InterPro" id="IPR036425">
    <property type="entry name" value="MoaB/Mog-like_dom_sf"/>
</dbReference>
<dbReference type="Pfam" id="PF00994">
    <property type="entry name" value="MoCF_biosynth"/>
    <property type="match status" value="1"/>
</dbReference>
<evidence type="ECO:0000259" key="1">
    <source>
        <dbReference type="SMART" id="SM00852"/>
    </source>
</evidence>
<dbReference type="InterPro" id="IPR001453">
    <property type="entry name" value="MoaB/Mog_dom"/>
</dbReference>